<dbReference type="EMBL" id="JACBZH010000001">
    <property type="protein sequence ID" value="NYH92559.1"/>
    <property type="molecule type" value="Genomic_DNA"/>
</dbReference>
<dbReference type="CDD" id="cd06423">
    <property type="entry name" value="CESA_like"/>
    <property type="match status" value="1"/>
</dbReference>
<keyword evidence="5" id="KW-0812">Transmembrane</keyword>
<feature type="transmembrane region" description="Helical" evidence="5">
    <location>
        <begin position="12"/>
        <end position="34"/>
    </location>
</feature>
<dbReference type="Proteomes" id="UP000579605">
    <property type="component" value="Unassembled WGS sequence"/>
</dbReference>
<dbReference type="InterPro" id="IPR029044">
    <property type="entry name" value="Nucleotide-diphossugar_trans"/>
</dbReference>
<feature type="transmembrane region" description="Helical" evidence="5">
    <location>
        <begin position="308"/>
        <end position="334"/>
    </location>
</feature>
<dbReference type="Gene3D" id="3.20.20.370">
    <property type="entry name" value="Glycoside hydrolase/deacetylase"/>
    <property type="match status" value="1"/>
</dbReference>
<dbReference type="PROSITE" id="PS51677">
    <property type="entry name" value="NODB"/>
    <property type="match status" value="1"/>
</dbReference>
<name>A0A852ZT37_9ACTN</name>
<dbReference type="AlphaFoldDB" id="A0A852ZT37"/>
<dbReference type="Pfam" id="PF00535">
    <property type="entry name" value="Glycos_transf_2"/>
    <property type="match status" value="1"/>
</dbReference>
<evidence type="ECO:0000256" key="4">
    <source>
        <dbReference type="SAM" id="MobiDB-lite"/>
    </source>
</evidence>
<feature type="transmembrane region" description="Helical" evidence="5">
    <location>
        <begin position="614"/>
        <end position="643"/>
    </location>
</feature>
<dbReference type="GO" id="GO:0016810">
    <property type="term" value="F:hydrolase activity, acting on carbon-nitrogen (but not peptide) bonds"/>
    <property type="evidence" value="ECO:0007669"/>
    <property type="project" value="InterPro"/>
</dbReference>
<sequence>MARHLRIREPRHHWFLVGLLLATLVGVLLVQGYVQRSWNDLTDAPRTTAGGDRVPRAALRDDRPVLDLSGDRPNTAAMPARTVALTFDDGPDPRWTPRILEVLRRHHARATFFVLGSKVAIYPALARRIVAEGHEIGSHTYTHVDLARTPTWQRGLELGLTQKALAGALGLHTHLLRPPYSGKPSELTGPDYAAARDAGRAGYLVVLADHDTKDWDNRTADQIVARATPSGQRGAVVLMHDGGGDRSRTVAALDKLLTRLDERGYRATTVSDALRLRHAAVPVSLPERIAGRTVVAAQQIGRIAAVGLTYALAVAGVLTVARVVILAAIARMHVRRTRRDRRRRRPENEPGWYYPPVSVVVPAYNEAAGIAATVGSLVRTTYPGPVEVIVVDDGSTDDTALIARDLDLPGVTVLSQANAGKPAALNTGIAYARHEILVLVDGDTVFQPDTIGRLVAPFANPTVGAVSGNTKVGNAGGILGRWQHIEYVIGFNLDRRMFDVLECMPTVPGAIGAFRRQALADAADPEGPGSTYAMTGPVSIDTLAEDTDLTMAVCRAGWRVVYEETARAWTEAPGSLRQLWRQRYRWCYGTLQSMWKHRHALVERGPSGRFGRRALPYLAVFQVVLPLLAPAVDVFALYGLFFGEPARVVAVWAAFVAVQAFLGAYALRLDGERLTPLWTLPLQQFVYRQLMYLVVIQSVVTAVAGAPLRWHVIRREGTFARRDPASAVWNPPGDGQPVRETTRSHSPASASRAGMSGR</sequence>
<dbReference type="Pfam" id="PF01522">
    <property type="entry name" value="Polysacc_deac_1"/>
    <property type="match status" value="1"/>
</dbReference>
<dbReference type="Gene3D" id="3.90.550.10">
    <property type="entry name" value="Spore Coat Polysaccharide Biosynthesis Protein SpsA, Chain A"/>
    <property type="match status" value="1"/>
</dbReference>
<evidence type="ECO:0000313" key="8">
    <source>
        <dbReference type="Proteomes" id="UP000579605"/>
    </source>
</evidence>
<feature type="transmembrane region" description="Helical" evidence="5">
    <location>
        <begin position="649"/>
        <end position="669"/>
    </location>
</feature>
<dbReference type="PANTHER" id="PTHR43630">
    <property type="entry name" value="POLY-BETA-1,6-N-ACETYL-D-GLUCOSAMINE SYNTHASE"/>
    <property type="match status" value="1"/>
</dbReference>
<keyword evidence="2" id="KW-0328">Glycosyltransferase</keyword>
<evidence type="ECO:0000256" key="1">
    <source>
        <dbReference type="ARBA" id="ARBA00006739"/>
    </source>
</evidence>
<dbReference type="SUPFAM" id="SSF88713">
    <property type="entry name" value="Glycoside hydrolase/deacetylase"/>
    <property type="match status" value="1"/>
</dbReference>
<gene>
    <name evidence="7" type="ORF">F4554_005197</name>
</gene>
<evidence type="ECO:0000259" key="6">
    <source>
        <dbReference type="PROSITE" id="PS51677"/>
    </source>
</evidence>
<comment type="caution">
    <text evidence="7">The sequence shown here is derived from an EMBL/GenBank/DDBJ whole genome shotgun (WGS) entry which is preliminary data.</text>
</comment>
<dbReference type="GO" id="GO:0016757">
    <property type="term" value="F:glycosyltransferase activity"/>
    <property type="evidence" value="ECO:0007669"/>
    <property type="project" value="UniProtKB-KW"/>
</dbReference>
<evidence type="ECO:0000313" key="7">
    <source>
        <dbReference type="EMBL" id="NYH92559.1"/>
    </source>
</evidence>
<dbReference type="InterPro" id="IPR011330">
    <property type="entry name" value="Glyco_hydro/deAcase_b/a-brl"/>
</dbReference>
<dbReference type="RefSeq" id="WP_179789969.1">
    <property type="nucleotide sequence ID" value="NZ_BAAARR010000021.1"/>
</dbReference>
<feature type="transmembrane region" description="Helical" evidence="5">
    <location>
        <begin position="690"/>
        <end position="710"/>
    </location>
</feature>
<feature type="region of interest" description="Disordered" evidence="4">
    <location>
        <begin position="724"/>
        <end position="758"/>
    </location>
</feature>
<keyword evidence="8" id="KW-1185">Reference proteome</keyword>
<evidence type="ECO:0000256" key="5">
    <source>
        <dbReference type="SAM" id="Phobius"/>
    </source>
</evidence>
<evidence type="ECO:0000256" key="3">
    <source>
        <dbReference type="ARBA" id="ARBA00022679"/>
    </source>
</evidence>
<evidence type="ECO:0000256" key="2">
    <source>
        <dbReference type="ARBA" id="ARBA00022676"/>
    </source>
</evidence>
<protein>
    <submittedName>
        <fullName evidence="7">Cellulose synthase/poly-beta-1,6-N-acetylglucosamine synthase-like glycosyltransferase/peptidoglycan/xylan/chitin deacetylase (PgdA/CDA1 family)</fullName>
    </submittedName>
</protein>
<keyword evidence="5" id="KW-1133">Transmembrane helix</keyword>
<keyword evidence="5" id="KW-0472">Membrane</keyword>
<feature type="domain" description="NodB homology" evidence="6">
    <location>
        <begin position="81"/>
        <end position="268"/>
    </location>
</feature>
<dbReference type="GO" id="GO:0005975">
    <property type="term" value="P:carbohydrate metabolic process"/>
    <property type="evidence" value="ECO:0007669"/>
    <property type="project" value="InterPro"/>
</dbReference>
<dbReference type="PANTHER" id="PTHR43630:SF1">
    <property type="entry name" value="POLY-BETA-1,6-N-ACETYL-D-GLUCOSAMINE SYNTHASE"/>
    <property type="match status" value="1"/>
</dbReference>
<dbReference type="SUPFAM" id="SSF53448">
    <property type="entry name" value="Nucleotide-diphospho-sugar transferases"/>
    <property type="match status" value="1"/>
</dbReference>
<comment type="similarity">
    <text evidence="1">Belongs to the glycosyltransferase 2 family.</text>
</comment>
<dbReference type="InterPro" id="IPR002509">
    <property type="entry name" value="NODB_dom"/>
</dbReference>
<proteinExistence type="inferred from homology"/>
<dbReference type="InterPro" id="IPR001173">
    <property type="entry name" value="Glyco_trans_2-like"/>
</dbReference>
<accession>A0A852ZT37</accession>
<reference evidence="7 8" key="1">
    <citation type="submission" date="2020-07" db="EMBL/GenBank/DDBJ databases">
        <title>Sequencing the genomes of 1000 actinobacteria strains.</title>
        <authorList>
            <person name="Klenk H.-P."/>
        </authorList>
    </citation>
    <scope>NUCLEOTIDE SEQUENCE [LARGE SCALE GENOMIC DNA]</scope>
    <source>
        <strain evidence="7 8">DSM 18448</strain>
    </source>
</reference>
<keyword evidence="3 7" id="KW-0808">Transferase</keyword>
<organism evidence="7 8">
    <name type="scientific">Actinopolymorpha rutila</name>
    <dbReference type="NCBI Taxonomy" id="446787"/>
    <lineage>
        <taxon>Bacteria</taxon>
        <taxon>Bacillati</taxon>
        <taxon>Actinomycetota</taxon>
        <taxon>Actinomycetes</taxon>
        <taxon>Propionibacteriales</taxon>
        <taxon>Actinopolymorphaceae</taxon>
        <taxon>Actinopolymorpha</taxon>
    </lineage>
</organism>